<dbReference type="PANTHER" id="PTHR23317:SF26">
    <property type="entry name" value="ZIZIMIN, ISOFORM K"/>
    <property type="match status" value="1"/>
</dbReference>
<evidence type="ECO:0000259" key="4">
    <source>
        <dbReference type="PROSITE" id="PS50003"/>
    </source>
</evidence>
<evidence type="ECO:0000256" key="1">
    <source>
        <dbReference type="ARBA" id="ARBA00022658"/>
    </source>
</evidence>
<dbReference type="Pfam" id="PF20421">
    <property type="entry name" value="DHR-2_Lobe_C"/>
    <property type="match status" value="1"/>
</dbReference>
<feature type="domain" description="PH" evidence="4">
    <location>
        <begin position="160"/>
        <end position="271"/>
    </location>
</feature>
<evidence type="ECO:0000256" key="3">
    <source>
        <dbReference type="SAM" id="MobiDB-lite"/>
    </source>
</evidence>
<dbReference type="InterPro" id="IPR027007">
    <property type="entry name" value="C2_DOCK-type_domain"/>
</dbReference>
<evidence type="ECO:0008006" key="9">
    <source>
        <dbReference type="Google" id="ProtNLM"/>
    </source>
</evidence>
<dbReference type="CDD" id="cd13267">
    <property type="entry name" value="PH_DOCK-D"/>
    <property type="match status" value="1"/>
</dbReference>
<keyword evidence="1" id="KW-0344">Guanine-nucleotide releasing factor</keyword>
<dbReference type="Proteomes" id="UP001153737">
    <property type="component" value="Chromosome 10"/>
</dbReference>
<dbReference type="Pfam" id="PF14429">
    <property type="entry name" value="DOCK-C2"/>
    <property type="match status" value="1"/>
</dbReference>
<reference evidence="7" key="2">
    <citation type="submission" date="2022-10" db="EMBL/GenBank/DDBJ databases">
        <authorList>
            <consortium name="ENA_rothamsted_submissions"/>
            <consortium name="culmorum"/>
            <person name="King R."/>
        </authorList>
    </citation>
    <scope>NUCLEOTIDE SEQUENCE</scope>
</reference>
<dbReference type="Pfam" id="PF00169">
    <property type="entry name" value="PH"/>
    <property type="match status" value="1"/>
</dbReference>
<dbReference type="Gene3D" id="1.25.40.410">
    <property type="match status" value="1"/>
</dbReference>
<dbReference type="InterPro" id="IPR035892">
    <property type="entry name" value="C2_domain_sf"/>
</dbReference>
<gene>
    <name evidence="7" type="ORF">PHAECO_LOCUS1614</name>
</gene>
<dbReference type="SMART" id="SM00233">
    <property type="entry name" value="PH"/>
    <property type="match status" value="1"/>
</dbReference>
<evidence type="ECO:0000313" key="8">
    <source>
        <dbReference type="Proteomes" id="UP001153737"/>
    </source>
</evidence>
<dbReference type="PROSITE" id="PS50003">
    <property type="entry name" value="PH_DOMAIN"/>
    <property type="match status" value="1"/>
</dbReference>
<dbReference type="PROSITE" id="PS51651">
    <property type="entry name" value="DOCKER"/>
    <property type="match status" value="1"/>
</dbReference>
<evidence type="ECO:0000256" key="2">
    <source>
        <dbReference type="PROSITE-ProRule" id="PRU00983"/>
    </source>
</evidence>
<evidence type="ECO:0000259" key="5">
    <source>
        <dbReference type="PROSITE" id="PS51650"/>
    </source>
</evidence>
<dbReference type="CDD" id="cd08697">
    <property type="entry name" value="C2_Dock-D"/>
    <property type="match status" value="1"/>
</dbReference>
<dbReference type="InterPro" id="IPR043161">
    <property type="entry name" value="DOCK_C_lobe_A"/>
</dbReference>
<dbReference type="CDD" id="cd11694">
    <property type="entry name" value="DHR2_DOCK_D"/>
    <property type="match status" value="1"/>
</dbReference>
<sequence>MSERKFARGLGKPGTAAQLRETVSQVVRESTVQAKPHLVEPLDFEKFVLKNKTVLQNDPQRELLLYPSDDISQIIVPRRFRTLSQNFPSDADTENCSLFTKQCINSYSSNWNLIHYKYSAYSGTYADLPQNSQEKKLQEEVYEIDIDTDAVDDLKPKLDNITKEGYLLKGPEIGSERSFVNIGSKSFKRRYCYLRQEVDGTYIMEMYKDEKKGEAKVTIVMDFCTDVVKNLKRGRFCFELRMTSGHKSYLLASENESDFKDWLSKLSSVLQQYKIQEEKRAASLERDRSTTPPPSPQMNQPYGTLKGLDQSMNPQLMRYGRETDVSIAALRKDNRQKIFELHPNLVLNIKSQSSSQDQIEPYKEVFGQRVLLKCERIRLKLQVVDDRDNLCQVEPYHTTLCLFDAKNGRKLTENFHFDVNSTSIRSTFNNGICSNSNNYSKLDLPPNLPMEWLMYPRQALLSVTNPHPDIFLVVRIEKVLQGGIYQSSEPYIKANKDPKISQKVYRNIAVCCQRLGKYRMPFAWAARPLFRLYSNELDTTSDFHAIYRQEPTKLSDEEMIKLLSDYRKPDKFNKFTVIPGSLEITVSAINDLPPSTLTTSLAPLKPFPLPPTSEPTIELAELEGLCDKDINPYTTYINHLFVYPLSLNFDMQKTFSRARNIACVIELRNSDNEEAQGLQCIYGRPGQPLLVSQVSCVILHHNTFPLWYEEIKIRLPTNILSTHHLLFTFYHISCDITKKRENGVESCVGYAWLPLLQKGKLSVETQCIPVASNLPPGYLTIHPFGLGKGNAGPDINWIDGQKPIFTIDFNLVSTINTKDQHLYNLFSHAERLLDPKPSSLPSESETCKIVKALHAIHLTTLISFLPTLFNQLFGLLVVTTSEEIGLNIIKVLINLVDMIYNVNRKEILQAYIKYVFISPDSKKNTTVHEEMCKYLPIILHPNNTDFLVVNKFMHHSDFFFEIIIKGMAQHLLSSGRIKMHRHERFSTEYQERIDHLVQVLVPYVLSKYKEMPLETKELNKSMAHFLKKCLSLTDRGFVFKLINSYMDKFNPGDPRLLQEYKFNFLEIICSHEHYISINLPIQHTKLSPRNRSPDIYQEFTLSDEFCKHHFIVGLLLQEIKTSLNEVTHIRKIALNTLKNLIAKHELDDRYKSKGQMHRIALIYLPWLSIVLENLSRLDTKGENEDDANDSVINRISSSSSYLFGKSSTASESTPRSHRFTLHFDKDSPMHLRNSAFYEAIAGQSLVNGNSMSIDSDISTMSGDAPSTVSQDTTIIRDESLRNGDHKTHARSTSHVQRYDKLQPQEAKDILLIFMFVVKYLNEEQLVMWWQHYGDSDVYNFFSIMEICLHSFKYVGKRNLAAIKVNDGDNVKTKSKKAHTLPARMNPSEINHDNTSTLVIHTTRENLVHTENEMHKKQQLILEQHLAIEVGLIILDCMGLYCMHFRKKLMSSDGESEVLKKIFDIYLGFIQIGQSESLFKHVFGALRSFINNFSSILFQGNAVLCGRLCYELLKCCNSRLPSIRQESCAILYLLMRSNFEFTSRKGLTRVHLQVIISVSQMLGNIVGLNNARFQESLSLINSYASSDKAMKGTGFPVEVKDLTKRVRTVLMATVQMREHHHDPEMLVDLQHSLANSYASTPELRHTWLETTTRHHVRDGNFSEAACCQLHIAALMAEYLKLKKIQKWGAEMFETISSNIPRDEKGLKLDTGVQDIQYTEFILLEQLETCAEFINKAERYEILGELYKLIIPMYEKKRNYDMLRKSYNALADNYEKVVVTNKSGKRLLGRYYRVAFYGQAYFEEDNSLEYVYKEPKVTSLSEISERLYKQYCDKFGQDVVKMIQDSSPVNQSELDTKLAYIQVTHVTPYFEKCELEERQTEFEQNHDINCFMFETPFTKDGKSRGNPEEQWKRRTILTTSYSFPYVKKRIVVKSKRITELSPIEVAIDEMQTRVAELEDVVFSQPTDAKKLQLRLQGSVCVQVNAGPLAYASVFLDPALCSMYPEDKVEELKDIFREFLKICYSALQINSKLIAQDQQEYQEVLRQNYKKLCSSLSTLFGESLWPHDETGSFRRNSMAVFSAVSGAPQNSSTA</sequence>
<dbReference type="InterPro" id="IPR037809">
    <property type="entry name" value="C2_Dock-D"/>
</dbReference>
<dbReference type="GO" id="GO:0005085">
    <property type="term" value="F:guanyl-nucleotide exchange factor activity"/>
    <property type="evidence" value="ECO:0007669"/>
    <property type="project" value="UniProtKB-KW"/>
</dbReference>
<dbReference type="GO" id="GO:0007264">
    <property type="term" value="P:small GTPase-mediated signal transduction"/>
    <property type="evidence" value="ECO:0007669"/>
    <property type="project" value="InterPro"/>
</dbReference>
<evidence type="ECO:0000259" key="6">
    <source>
        <dbReference type="PROSITE" id="PS51651"/>
    </source>
</evidence>
<dbReference type="InterPro" id="IPR001849">
    <property type="entry name" value="PH_domain"/>
</dbReference>
<reference evidence="7" key="1">
    <citation type="submission" date="2022-01" db="EMBL/GenBank/DDBJ databases">
        <authorList>
            <person name="King R."/>
        </authorList>
    </citation>
    <scope>NUCLEOTIDE SEQUENCE</scope>
</reference>
<protein>
    <recommendedName>
        <fullName evidence="9">Dedicator of cytokinesis protein 9</fullName>
    </recommendedName>
</protein>
<dbReference type="PANTHER" id="PTHR23317">
    <property type="entry name" value="DEDICATOR OF CYTOKINESIS DOCK"/>
    <property type="match status" value="1"/>
</dbReference>
<dbReference type="InterPro" id="IPR021816">
    <property type="entry name" value="DOCK_C/D_N"/>
</dbReference>
<feature type="domain" description="C2 DOCK-type" evidence="5">
    <location>
        <begin position="637"/>
        <end position="812"/>
    </location>
</feature>
<dbReference type="SUPFAM" id="SSF50729">
    <property type="entry name" value="PH domain-like"/>
    <property type="match status" value="1"/>
</dbReference>
<dbReference type="OrthoDB" id="47328at2759"/>
<comment type="similarity">
    <text evidence="2">Belongs to the DOCK family.</text>
</comment>
<dbReference type="Pfam" id="PF20422">
    <property type="entry name" value="DHR-2_Lobe_B"/>
    <property type="match status" value="1"/>
</dbReference>
<dbReference type="Pfam" id="PF06920">
    <property type="entry name" value="DHR-2_Lobe_A"/>
    <property type="match status" value="1"/>
</dbReference>
<dbReference type="InterPro" id="IPR026791">
    <property type="entry name" value="DOCK"/>
</dbReference>
<dbReference type="Gene3D" id="2.30.29.30">
    <property type="entry name" value="Pleckstrin-homology domain (PH domain)/Phosphotyrosine-binding domain (PTB)"/>
    <property type="match status" value="1"/>
</dbReference>
<feature type="domain" description="DOCKER" evidence="6">
    <location>
        <begin position="1634"/>
        <end position="2062"/>
    </location>
</feature>
<feature type="compositionally biased region" description="Basic and acidic residues" evidence="3">
    <location>
        <begin position="280"/>
        <end position="289"/>
    </location>
</feature>
<proteinExistence type="inferred from homology"/>
<accession>A0A9P0GMM0</accession>
<dbReference type="InterPro" id="IPR046773">
    <property type="entry name" value="DOCKER_Lobe_C"/>
</dbReference>
<organism evidence="7 8">
    <name type="scientific">Phaedon cochleariae</name>
    <name type="common">Mustard beetle</name>
    <dbReference type="NCBI Taxonomy" id="80249"/>
    <lineage>
        <taxon>Eukaryota</taxon>
        <taxon>Metazoa</taxon>
        <taxon>Ecdysozoa</taxon>
        <taxon>Arthropoda</taxon>
        <taxon>Hexapoda</taxon>
        <taxon>Insecta</taxon>
        <taxon>Pterygota</taxon>
        <taxon>Neoptera</taxon>
        <taxon>Endopterygota</taxon>
        <taxon>Coleoptera</taxon>
        <taxon>Polyphaga</taxon>
        <taxon>Cucujiformia</taxon>
        <taxon>Chrysomeloidea</taxon>
        <taxon>Chrysomelidae</taxon>
        <taxon>Chrysomelinae</taxon>
        <taxon>Chrysomelini</taxon>
        <taxon>Phaedon</taxon>
    </lineage>
</organism>
<dbReference type="InterPro" id="IPR046770">
    <property type="entry name" value="DOCKER_Lobe_B"/>
</dbReference>
<dbReference type="Pfam" id="PF11878">
    <property type="entry name" value="DOCK_C-D_N"/>
    <property type="match status" value="1"/>
</dbReference>
<dbReference type="Gene3D" id="1.20.58.740">
    <property type="match status" value="1"/>
</dbReference>
<dbReference type="InterPro" id="IPR043162">
    <property type="entry name" value="DOCK_C_lobe_C"/>
</dbReference>
<evidence type="ECO:0000313" key="7">
    <source>
        <dbReference type="EMBL" id="CAH1117721.1"/>
    </source>
</evidence>
<feature type="region of interest" description="Disordered" evidence="3">
    <location>
        <begin position="280"/>
        <end position="302"/>
    </location>
</feature>
<dbReference type="InterPro" id="IPR046769">
    <property type="entry name" value="DOCKER_Lobe_A"/>
</dbReference>
<dbReference type="InterPro" id="IPR011993">
    <property type="entry name" value="PH-like_dom_sf"/>
</dbReference>
<name>A0A9P0GMM0_PHACE</name>
<dbReference type="PROSITE" id="PS51650">
    <property type="entry name" value="C2_DOCK"/>
    <property type="match status" value="1"/>
</dbReference>
<dbReference type="InterPro" id="IPR027357">
    <property type="entry name" value="DOCKER_dom"/>
</dbReference>
<dbReference type="Gene3D" id="2.60.40.150">
    <property type="entry name" value="C2 domain"/>
    <property type="match status" value="1"/>
</dbReference>
<keyword evidence="8" id="KW-1185">Reference proteome</keyword>
<dbReference type="EMBL" id="OU896716">
    <property type="protein sequence ID" value="CAH1117721.1"/>
    <property type="molecule type" value="Genomic_DNA"/>
</dbReference>